<dbReference type="InterPro" id="IPR017853">
    <property type="entry name" value="GH"/>
</dbReference>
<name>A0AAV6HVA3_9ERIC</name>
<dbReference type="Proteomes" id="UP000823749">
    <property type="component" value="Chromosome 13"/>
</dbReference>
<comment type="caution">
    <text evidence="6">The sequence shown here is derived from an EMBL/GenBank/DDBJ whole genome shotgun (WGS) entry which is preliminary data.</text>
</comment>
<accession>A0AAV6HVA3</accession>
<reference evidence="6 7" key="1">
    <citation type="submission" date="2020-08" db="EMBL/GenBank/DDBJ databases">
        <title>Plant Genome Project.</title>
        <authorList>
            <person name="Zhang R.-G."/>
        </authorList>
    </citation>
    <scope>NUCLEOTIDE SEQUENCE [LARGE SCALE GENOMIC DNA]</scope>
    <source>
        <strain evidence="6">WSP0</strain>
        <tissue evidence="6">Leaf</tissue>
    </source>
</reference>
<evidence type="ECO:0000256" key="1">
    <source>
        <dbReference type="ARBA" id="ARBA00010838"/>
    </source>
</evidence>
<gene>
    <name evidence="6" type="ORF">RHGRI_038166</name>
</gene>
<dbReference type="AlphaFoldDB" id="A0AAV6HVA3"/>
<keyword evidence="3" id="KW-0326">Glycosidase</keyword>
<keyword evidence="2" id="KW-0378">Hydrolase</keyword>
<evidence type="ECO:0000256" key="4">
    <source>
        <dbReference type="RuleBase" id="RU003690"/>
    </source>
</evidence>
<dbReference type="InterPro" id="IPR033132">
    <property type="entry name" value="GH_1_N_CS"/>
</dbReference>
<dbReference type="FunFam" id="3.20.20.80:FF:000041">
    <property type="entry name" value="Beta-glucosidase 7"/>
    <property type="match status" value="1"/>
</dbReference>
<proteinExistence type="inferred from homology"/>
<evidence type="ECO:0000256" key="2">
    <source>
        <dbReference type="ARBA" id="ARBA00022801"/>
    </source>
</evidence>
<dbReference type="InterPro" id="IPR001360">
    <property type="entry name" value="Glyco_hydro_1"/>
</dbReference>
<dbReference type="SUPFAM" id="SSF51445">
    <property type="entry name" value="(Trans)glycosidases"/>
    <property type="match status" value="2"/>
</dbReference>
<protein>
    <recommendedName>
        <fullName evidence="8">Beta-glucosidase</fullName>
    </recommendedName>
</protein>
<keyword evidence="7" id="KW-1185">Reference proteome</keyword>
<evidence type="ECO:0000313" key="6">
    <source>
        <dbReference type="EMBL" id="KAG5517690.1"/>
    </source>
</evidence>
<dbReference type="PANTHER" id="PTHR10353">
    <property type="entry name" value="GLYCOSYL HYDROLASE"/>
    <property type="match status" value="1"/>
</dbReference>
<dbReference type="PROSITE" id="PS00653">
    <property type="entry name" value="GLYCOSYL_HYDROL_F1_2"/>
    <property type="match status" value="1"/>
</dbReference>
<evidence type="ECO:0008006" key="8">
    <source>
        <dbReference type="Google" id="ProtNLM"/>
    </source>
</evidence>
<feature type="compositionally biased region" description="Polar residues" evidence="5">
    <location>
        <begin position="236"/>
        <end position="255"/>
    </location>
</feature>
<dbReference type="GO" id="GO:0005975">
    <property type="term" value="P:carbohydrate metabolic process"/>
    <property type="evidence" value="ECO:0007669"/>
    <property type="project" value="InterPro"/>
</dbReference>
<dbReference type="Pfam" id="PF00232">
    <property type="entry name" value="Glyco_hydro_1"/>
    <property type="match status" value="2"/>
</dbReference>
<dbReference type="GO" id="GO:0008422">
    <property type="term" value="F:beta-glucosidase activity"/>
    <property type="evidence" value="ECO:0007669"/>
    <property type="project" value="UniProtKB-ARBA"/>
</dbReference>
<dbReference type="Gene3D" id="3.20.20.80">
    <property type="entry name" value="Glycosidases"/>
    <property type="match status" value="2"/>
</dbReference>
<sequence>MEAQGNGYANEKHLPIVGNGFPLIHRASFTDDFVFGAASAAFQFEGAANEGGRGPSIWDDFTKRWPVVEPAKRFENAETLVPTLASSGGHLWPPSLPPTFTPTYFPPRVCLQITEFWLASTHVHSDASRRLCSPIRGDVPASNPDHPFRITPFVTLFHWDVPQALEDAYGGFLSSKIVDDFCDYVDLCFWEFGDRVKHWITLNEPWSFSKYGYVLGTNAPGRGTTAATPLTSSTEVSTWSFEPSHRSNTSTQSEPFDNGNPATEPYIVAHNLLLAHAAAVDLYRKNYQACQKGKIGITNAVHWMEPYSDSKADIDAAERALDFMFGWFMDPVVNGRYPQSMRKFVGNRLPEFSHTEFEKLKGSYDFIGVNYYTARYAADASNSKVEKLSYTTDPKVKYTSKPRIFISSAVIKFLIIQSLIKLTSNTYTKVVASNGWIYVYPQGIYEVMMYTKKKYKNPVIYITENELGLGEESSLKNRFTEARVDEMRTNYLIDHLRCLREAIDDGAKVKGYFVWSLFDSFEWASGYTIRFGLIYIEYRDGKFTRYPKGSAKWYMNFLKDKDTAKPSKNNLLFPANE</sequence>
<organism evidence="6 7">
    <name type="scientific">Rhododendron griersonianum</name>
    <dbReference type="NCBI Taxonomy" id="479676"/>
    <lineage>
        <taxon>Eukaryota</taxon>
        <taxon>Viridiplantae</taxon>
        <taxon>Streptophyta</taxon>
        <taxon>Embryophyta</taxon>
        <taxon>Tracheophyta</taxon>
        <taxon>Spermatophyta</taxon>
        <taxon>Magnoliopsida</taxon>
        <taxon>eudicotyledons</taxon>
        <taxon>Gunneridae</taxon>
        <taxon>Pentapetalae</taxon>
        <taxon>asterids</taxon>
        <taxon>Ericales</taxon>
        <taxon>Ericaceae</taxon>
        <taxon>Ericoideae</taxon>
        <taxon>Rhodoreae</taxon>
        <taxon>Rhododendron</taxon>
    </lineage>
</organism>
<evidence type="ECO:0000256" key="3">
    <source>
        <dbReference type="ARBA" id="ARBA00023295"/>
    </source>
</evidence>
<dbReference type="PRINTS" id="PR00131">
    <property type="entry name" value="GLHYDRLASE1"/>
</dbReference>
<dbReference type="EMBL" id="JACTNZ010000013">
    <property type="protein sequence ID" value="KAG5517690.1"/>
    <property type="molecule type" value="Genomic_DNA"/>
</dbReference>
<dbReference type="PANTHER" id="PTHR10353:SF137">
    <property type="entry name" value="MYROSINASE 3-RELATED"/>
    <property type="match status" value="1"/>
</dbReference>
<comment type="similarity">
    <text evidence="1 4">Belongs to the glycosyl hydrolase 1 family.</text>
</comment>
<evidence type="ECO:0000256" key="5">
    <source>
        <dbReference type="SAM" id="MobiDB-lite"/>
    </source>
</evidence>
<feature type="region of interest" description="Disordered" evidence="5">
    <location>
        <begin position="236"/>
        <end position="260"/>
    </location>
</feature>
<evidence type="ECO:0000313" key="7">
    <source>
        <dbReference type="Proteomes" id="UP000823749"/>
    </source>
</evidence>